<keyword evidence="2" id="KW-0732">Signal</keyword>
<dbReference type="EMBL" id="MU860013">
    <property type="protein sequence ID" value="KAK4242037.1"/>
    <property type="molecule type" value="Genomic_DNA"/>
</dbReference>
<feature type="region of interest" description="Disordered" evidence="1">
    <location>
        <begin position="56"/>
        <end position="84"/>
    </location>
</feature>
<protein>
    <submittedName>
        <fullName evidence="3">Uncharacterized protein</fullName>
    </submittedName>
</protein>
<dbReference type="Proteomes" id="UP001303760">
    <property type="component" value="Unassembled WGS sequence"/>
</dbReference>
<organism evidence="3 4">
    <name type="scientific">Achaetomium macrosporum</name>
    <dbReference type="NCBI Taxonomy" id="79813"/>
    <lineage>
        <taxon>Eukaryota</taxon>
        <taxon>Fungi</taxon>
        <taxon>Dikarya</taxon>
        <taxon>Ascomycota</taxon>
        <taxon>Pezizomycotina</taxon>
        <taxon>Sordariomycetes</taxon>
        <taxon>Sordariomycetidae</taxon>
        <taxon>Sordariales</taxon>
        <taxon>Chaetomiaceae</taxon>
        <taxon>Achaetomium</taxon>
    </lineage>
</organism>
<accession>A0AAN7CIP6</accession>
<evidence type="ECO:0000256" key="1">
    <source>
        <dbReference type="SAM" id="MobiDB-lite"/>
    </source>
</evidence>
<dbReference type="PROSITE" id="PS51257">
    <property type="entry name" value="PROKAR_LIPOPROTEIN"/>
    <property type="match status" value="1"/>
</dbReference>
<evidence type="ECO:0000313" key="3">
    <source>
        <dbReference type="EMBL" id="KAK4242037.1"/>
    </source>
</evidence>
<feature type="signal peptide" evidence="2">
    <location>
        <begin position="1"/>
        <end position="25"/>
    </location>
</feature>
<feature type="chain" id="PRO_5042824356" evidence="2">
    <location>
        <begin position="26"/>
        <end position="423"/>
    </location>
</feature>
<evidence type="ECO:0000256" key="2">
    <source>
        <dbReference type="SAM" id="SignalP"/>
    </source>
</evidence>
<reference evidence="3" key="2">
    <citation type="submission" date="2023-05" db="EMBL/GenBank/DDBJ databases">
        <authorList>
            <consortium name="Lawrence Berkeley National Laboratory"/>
            <person name="Steindorff A."/>
            <person name="Hensen N."/>
            <person name="Bonometti L."/>
            <person name="Westerberg I."/>
            <person name="Brannstrom I.O."/>
            <person name="Guillou S."/>
            <person name="Cros-Aarteil S."/>
            <person name="Calhoun S."/>
            <person name="Haridas S."/>
            <person name="Kuo A."/>
            <person name="Mondo S."/>
            <person name="Pangilinan J."/>
            <person name="Riley R."/>
            <person name="Labutti K."/>
            <person name="Andreopoulos B."/>
            <person name="Lipzen A."/>
            <person name="Chen C."/>
            <person name="Yanf M."/>
            <person name="Daum C."/>
            <person name="Ng V."/>
            <person name="Clum A."/>
            <person name="Ohm R."/>
            <person name="Martin F."/>
            <person name="Silar P."/>
            <person name="Natvig D."/>
            <person name="Lalanne C."/>
            <person name="Gautier V."/>
            <person name="Ament-Velasquez S.L."/>
            <person name="Kruys A."/>
            <person name="Hutchinson M.I."/>
            <person name="Powell A.J."/>
            <person name="Barry K."/>
            <person name="Miller A.N."/>
            <person name="Grigoriev I.V."/>
            <person name="Debuchy R."/>
            <person name="Gladieux P."/>
            <person name="Thoren M.H."/>
            <person name="Johannesson H."/>
        </authorList>
    </citation>
    <scope>NUCLEOTIDE SEQUENCE</scope>
    <source>
        <strain evidence="3">CBS 532.94</strain>
    </source>
</reference>
<sequence length="423" mass="49030">MKISGVVGCLASAAALLGCVPNTLAYRNGLWASFRQHVGKASPDAEDKHRMRFQRIEPRQTETFSNPPYGLPPQPETSTLDGGKKPFTDRIWTPSFERFDAYLIIFSHCTRYLKQFLPLELPSHTKSIGAYLLPRSQHISCPENAHYYSIYEDYHYCDCNASDHHNGTGNATFREHRFGLCAHNERGGTASFHDIRGAQQHDRCWNGVLCGAVLSANAKQRRDDLHLVHHFRFYNQHNSGNIERRCHYWDDQQHHYDGQRAWHWQLQQQREPGRQRNYWSLPDHAGARRDKFGTRLSLVVAAHILTSQRLNTPCVQLSDGAWDCQQFNIGDWARSTSHRHAGVFWPITGPVVQRLALNRAVKPVFSSTGHFYYTERSVDDSVPTPQFHLRAFYRLPPDRYPYSFKPSVYQWRRPIFISPLSRW</sequence>
<reference evidence="3" key="1">
    <citation type="journal article" date="2023" name="Mol. Phylogenet. Evol.">
        <title>Genome-scale phylogeny and comparative genomics of the fungal order Sordariales.</title>
        <authorList>
            <person name="Hensen N."/>
            <person name="Bonometti L."/>
            <person name="Westerberg I."/>
            <person name="Brannstrom I.O."/>
            <person name="Guillou S."/>
            <person name="Cros-Aarteil S."/>
            <person name="Calhoun S."/>
            <person name="Haridas S."/>
            <person name="Kuo A."/>
            <person name="Mondo S."/>
            <person name="Pangilinan J."/>
            <person name="Riley R."/>
            <person name="LaButti K."/>
            <person name="Andreopoulos B."/>
            <person name="Lipzen A."/>
            <person name="Chen C."/>
            <person name="Yan M."/>
            <person name="Daum C."/>
            <person name="Ng V."/>
            <person name="Clum A."/>
            <person name="Steindorff A."/>
            <person name="Ohm R.A."/>
            <person name="Martin F."/>
            <person name="Silar P."/>
            <person name="Natvig D.O."/>
            <person name="Lalanne C."/>
            <person name="Gautier V."/>
            <person name="Ament-Velasquez S.L."/>
            <person name="Kruys A."/>
            <person name="Hutchinson M.I."/>
            <person name="Powell A.J."/>
            <person name="Barry K."/>
            <person name="Miller A.N."/>
            <person name="Grigoriev I.V."/>
            <person name="Debuchy R."/>
            <person name="Gladieux P."/>
            <person name="Hiltunen Thoren M."/>
            <person name="Johannesson H."/>
        </authorList>
    </citation>
    <scope>NUCLEOTIDE SEQUENCE</scope>
    <source>
        <strain evidence="3">CBS 532.94</strain>
    </source>
</reference>
<keyword evidence="4" id="KW-1185">Reference proteome</keyword>
<gene>
    <name evidence="3" type="ORF">C8A03DRAFT_29780</name>
</gene>
<dbReference type="AlphaFoldDB" id="A0AAN7CIP6"/>
<name>A0AAN7CIP6_9PEZI</name>
<proteinExistence type="predicted"/>
<comment type="caution">
    <text evidence="3">The sequence shown here is derived from an EMBL/GenBank/DDBJ whole genome shotgun (WGS) entry which is preliminary data.</text>
</comment>
<evidence type="ECO:0000313" key="4">
    <source>
        <dbReference type="Proteomes" id="UP001303760"/>
    </source>
</evidence>